<accession>A0A6G1HJF6</accession>
<feature type="region of interest" description="Disordered" evidence="1">
    <location>
        <begin position="144"/>
        <end position="167"/>
    </location>
</feature>
<evidence type="ECO:0000313" key="2">
    <source>
        <dbReference type="EMBL" id="KAF2396193.1"/>
    </source>
</evidence>
<dbReference type="Proteomes" id="UP000799640">
    <property type="component" value="Unassembled WGS sequence"/>
</dbReference>
<organism evidence="2 3">
    <name type="scientific">Trichodelitschia bisporula</name>
    <dbReference type="NCBI Taxonomy" id="703511"/>
    <lineage>
        <taxon>Eukaryota</taxon>
        <taxon>Fungi</taxon>
        <taxon>Dikarya</taxon>
        <taxon>Ascomycota</taxon>
        <taxon>Pezizomycotina</taxon>
        <taxon>Dothideomycetes</taxon>
        <taxon>Dothideomycetes incertae sedis</taxon>
        <taxon>Phaeotrichales</taxon>
        <taxon>Phaeotrichaceae</taxon>
        <taxon>Trichodelitschia</taxon>
    </lineage>
</organism>
<sequence length="167" mass="18807">MWMYIRKPALSSSLVYSLSGRVLFSIPVFSLLLSQNYGICMAELVCVLHFFRDTPTLMFSSGPLLREKIAFHSIDKLSRVNGANSNHLLLHALRPLGCLKYYVQAPSWPIRVDIASKKYPVEKSDATDGGEPLPHRGMIKIAQFRPPSEVRPGGKCKCSVADREDWR</sequence>
<proteinExistence type="predicted"/>
<protein>
    <submittedName>
        <fullName evidence="2">Uncharacterized protein</fullName>
    </submittedName>
</protein>
<dbReference type="AlphaFoldDB" id="A0A6G1HJF6"/>
<name>A0A6G1HJF6_9PEZI</name>
<evidence type="ECO:0000313" key="3">
    <source>
        <dbReference type="Proteomes" id="UP000799640"/>
    </source>
</evidence>
<dbReference type="EMBL" id="ML996708">
    <property type="protein sequence ID" value="KAF2396193.1"/>
    <property type="molecule type" value="Genomic_DNA"/>
</dbReference>
<gene>
    <name evidence="2" type="ORF">EJ06DRAFT_534327</name>
</gene>
<reference evidence="2" key="1">
    <citation type="journal article" date="2020" name="Stud. Mycol.">
        <title>101 Dothideomycetes genomes: a test case for predicting lifestyles and emergence of pathogens.</title>
        <authorList>
            <person name="Haridas S."/>
            <person name="Albert R."/>
            <person name="Binder M."/>
            <person name="Bloem J."/>
            <person name="Labutti K."/>
            <person name="Salamov A."/>
            <person name="Andreopoulos B."/>
            <person name="Baker S."/>
            <person name="Barry K."/>
            <person name="Bills G."/>
            <person name="Bluhm B."/>
            <person name="Cannon C."/>
            <person name="Castanera R."/>
            <person name="Culley D."/>
            <person name="Daum C."/>
            <person name="Ezra D."/>
            <person name="Gonzalez J."/>
            <person name="Henrissat B."/>
            <person name="Kuo A."/>
            <person name="Liang C."/>
            <person name="Lipzen A."/>
            <person name="Lutzoni F."/>
            <person name="Magnuson J."/>
            <person name="Mondo S."/>
            <person name="Nolan M."/>
            <person name="Ohm R."/>
            <person name="Pangilinan J."/>
            <person name="Park H.-J."/>
            <person name="Ramirez L."/>
            <person name="Alfaro M."/>
            <person name="Sun H."/>
            <person name="Tritt A."/>
            <person name="Yoshinaga Y."/>
            <person name="Zwiers L.-H."/>
            <person name="Turgeon B."/>
            <person name="Goodwin S."/>
            <person name="Spatafora J."/>
            <person name="Crous P."/>
            <person name="Grigoriev I."/>
        </authorList>
    </citation>
    <scope>NUCLEOTIDE SEQUENCE</scope>
    <source>
        <strain evidence="2">CBS 262.69</strain>
    </source>
</reference>
<keyword evidence="3" id="KW-1185">Reference proteome</keyword>
<evidence type="ECO:0000256" key="1">
    <source>
        <dbReference type="SAM" id="MobiDB-lite"/>
    </source>
</evidence>